<dbReference type="OrthoDB" id="1118857at2"/>
<name>A0A1H7U154_9SPHI</name>
<dbReference type="Proteomes" id="UP000198916">
    <property type="component" value="Unassembled WGS sequence"/>
</dbReference>
<reference evidence="2" key="1">
    <citation type="submission" date="2016-10" db="EMBL/GenBank/DDBJ databases">
        <authorList>
            <person name="Varghese N."/>
            <person name="Submissions S."/>
        </authorList>
    </citation>
    <scope>NUCLEOTIDE SEQUENCE [LARGE SCALE GENOMIC DNA]</scope>
    <source>
        <strain evidence="2">Jip14</strain>
    </source>
</reference>
<sequence>MMQCTKLRSTSKTVIRLIGALHFILITIFAHTVAAQGNIPETQDTVLTGYVLELNSGEPLPYVEIKNLNTGALSASMGDGKFTIPAKKNERLQFEYPGYRTDTVVVIEFDIKRVYMTPDGSAIQIDEVQIQAMTDSRLATEIERAQKEGKVEEASQYRGGIRISPSRWFGEEGRQARMRYKLLLAEQDRRKIDARFTREAVTAVTPLAGEELELYMTKYRPTVEFLATADEADLRLYIMDTYAKFKELTPQQRAEIKVPEQNNR</sequence>
<evidence type="ECO:0000313" key="1">
    <source>
        <dbReference type="EMBL" id="SEL90711.1"/>
    </source>
</evidence>
<evidence type="ECO:0008006" key="3">
    <source>
        <dbReference type="Google" id="ProtNLM"/>
    </source>
</evidence>
<dbReference type="InterPro" id="IPR008969">
    <property type="entry name" value="CarboxyPept-like_regulatory"/>
</dbReference>
<dbReference type="STRING" id="332977.SAMN05421740_11335"/>
<dbReference type="SUPFAM" id="SSF49464">
    <property type="entry name" value="Carboxypeptidase regulatory domain-like"/>
    <property type="match status" value="1"/>
</dbReference>
<organism evidence="1 2">
    <name type="scientific">Parapedobacter koreensis</name>
    <dbReference type="NCBI Taxonomy" id="332977"/>
    <lineage>
        <taxon>Bacteria</taxon>
        <taxon>Pseudomonadati</taxon>
        <taxon>Bacteroidota</taxon>
        <taxon>Sphingobacteriia</taxon>
        <taxon>Sphingobacteriales</taxon>
        <taxon>Sphingobacteriaceae</taxon>
        <taxon>Parapedobacter</taxon>
    </lineage>
</organism>
<accession>A0A1H7U154</accession>
<keyword evidence="2" id="KW-1185">Reference proteome</keyword>
<dbReference type="EMBL" id="FNZR01000013">
    <property type="protein sequence ID" value="SEL90711.1"/>
    <property type="molecule type" value="Genomic_DNA"/>
</dbReference>
<evidence type="ECO:0000313" key="2">
    <source>
        <dbReference type="Proteomes" id="UP000198916"/>
    </source>
</evidence>
<gene>
    <name evidence="1" type="ORF">SAMN05421740_11335</name>
</gene>
<protein>
    <recommendedName>
        <fullName evidence="3">CarboxypepD_reg-like domain-containing protein</fullName>
    </recommendedName>
</protein>
<proteinExistence type="predicted"/>
<dbReference type="AlphaFoldDB" id="A0A1H7U154"/>
<dbReference type="RefSeq" id="WP_090609053.1">
    <property type="nucleotide sequence ID" value="NZ_FNZR01000013.1"/>
</dbReference>